<dbReference type="InterPro" id="IPR036457">
    <property type="entry name" value="PPM-type-like_dom_sf"/>
</dbReference>
<gene>
    <name evidence="2" type="ORF">DIU24_02415</name>
</gene>
<dbReference type="Gene3D" id="3.60.40.10">
    <property type="entry name" value="PPM-type phosphatase domain"/>
    <property type="match status" value="1"/>
</dbReference>
<dbReference type="Pfam" id="PF13672">
    <property type="entry name" value="PP2C_2"/>
    <property type="match status" value="1"/>
</dbReference>
<comment type="caution">
    <text evidence="2">The sequence shown here is derived from an EMBL/GenBank/DDBJ whole genome shotgun (WGS) entry which is preliminary data.</text>
</comment>
<sequence length="330" mass="38101">MKFRKYPKDAYEILLLYLKTRMAQARRCRAGAGRIASRRERVAESLRVRHGISACYYRGMKHILYHENNLKHPYAPQEDSYLHSTKEGIFVVADGVTHDPTDPTLYPMPSDSYEVARIVCNEVIKYLEGKEFTTDSIKSAYSEANKKVAEYNLHSPLYAERKNNGFTIGAAAASVVWIKENKLLYGVLDDCFISVFGDDLVDHPMLKSYVEMSAKYLDGNFDWGKIGTRRHWRENIRNHKVVIEGKEYGYGVIDGREGFDQYLQTGEVALNKGDLVCVYTDGFIKMFQDREFAKELKEKPFTAETYKFISETAIKLEQYKEKTGYFIKND</sequence>
<dbReference type="SUPFAM" id="SSF81606">
    <property type="entry name" value="PP2C-like"/>
    <property type="match status" value="1"/>
</dbReference>
<dbReference type="EMBL" id="DQFB01000003">
    <property type="protein sequence ID" value="HCQ40542.1"/>
    <property type="molecule type" value="Genomic_DNA"/>
</dbReference>
<feature type="domain" description="PPM-type phosphatase" evidence="1">
    <location>
        <begin position="75"/>
        <end position="305"/>
    </location>
</feature>
<dbReference type="InterPro" id="IPR001932">
    <property type="entry name" value="PPM-type_phosphatase-like_dom"/>
</dbReference>
<evidence type="ECO:0000313" key="3">
    <source>
        <dbReference type="Proteomes" id="UP000262056"/>
    </source>
</evidence>
<protein>
    <recommendedName>
        <fullName evidence="1">PPM-type phosphatase domain-containing protein</fullName>
    </recommendedName>
</protein>
<organism evidence="2 3">
    <name type="scientific">candidate division WWE3 bacterium</name>
    <dbReference type="NCBI Taxonomy" id="2053526"/>
    <lineage>
        <taxon>Bacteria</taxon>
        <taxon>Katanobacteria</taxon>
    </lineage>
</organism>
<name>A0A656PNF1_UNCKA</name>
<evidence type="ECO:0000313" key="2">
    <source>
        <dbReference type="EMBL" id="HCQ40542.1"/>
    </source>
</evidence>
<accession>A0A656PNF1</accession>
<dbReference type="Proteomes" id="UP000262056">
    <property type="component" value="Unassembled WGS sequence"/>
</dbReference>
<reference evidence="2 3" key="1">
    <citation type="journal article" date="2018" name="Nat. Biotechnol.">
        <title>A standardized bacterial taxonomy based on genome phylogeny substantially revises the tree of life.</title>
        <authorList>
            <person name="Parks D.H."/>
            <person name="Chuvochina M."/>
            <person name="Waite D.W."/>
            <person name="Rinke C."/>
            <person name="Skarshewski A."/>
            <person name="Chaumeil P.A."/>
            <person name="Hugenholtz P."/>
        </authorList>
    </citation>
    <scope>NUCLEOTIDE SEQUENCE [LARGE SCALE GENOMIC DNA]</scope>
    <source>
        <strain evidence="2">UBA12021</strain>
    </source>
</reference>
<proteinExistence type="predicted"/>
<evidence type="ECO:0000259" key="1">
    <source>
        <dbReference type="Pfam" id="PF13672"/>
    </source>
</evidence>
<dbReference type="AlphaFoldDB" id="A0A656PNF1"/>